<keyword evidence="2" id="KW-0472">Membrane</keyword>
<evidence type="ECO:0000259" key="3">
    <source>
        <dbReference type="Pfam" id="PF04536"/>
    </source>
</evidence>
<dbReference type="OrthoDB" id="9810918at2"/>
<dbReference type="STRING" id="1302689.RG47T_2447"/>
<feature type="transmembrane region" description="Helical" evidence="2">
    <location>
        <begin position="236"/>
        <end position="260"/>
    </location>
</feature>
<name>A0A1Q5ZZ15_9SPHI</name>
<dbReference type="Proteomes" id="UP000186720">
    <property type="component" value="Unassembled WGS sequence"/>
</dbReference>
<dbReference type="AlphaFoldDB" id="A0A1Q5ZZ15"/>
<reference evidence="4 5" key="1">
    <citation type="submission" date="2016-11" db="EMBL/GenBank/DDBJ databases">
        <title>Whole Genome Sequencing of Mucilaginibacter polytrichastri RG4-7(T) isolated from the moss sample.</title>
        <authorList>
            <person name="Li Y."/>
        </authorList>
    </citation>
    <scope>NUCLEOTIDE SEQUENCE [LARGE SCALE GENOMIC DNA]</scope>
    <source>
        <strain evidence="4 5">RG4-7</strain>
    </source>
</reference>
<feature type="compositionally biased region" description="Low complexity" evidence="1">
    <location>
        <begin position="485"/>
        <end position="495"/>
    </location>
</feature>
<organism evidence="4 5">
    <name type="scientific">Mucilaginibacter polytrichastri</name>
    <dbReference type="NCBI Taxonomy" id="1302689"/>
    <lineage>
        <taxon>Bacteria</taxon>
        <taxon>Pseudomonadati</taxon>
        <taxon>Bacteroidota</taxon>
        <taxon>Sphingobacteriia</taxon>
        <taxon>Sphingobacteriales</taxon>
        <taxon>Sphingobacteriaceae</taxon>
        <taxon>Mucilaginibacter</taxon>
    </lineage>
</organism>
<feature type="region of interest" description="Disordered" evidence="1">
    <location>
        <begin position="474"/>
        <end position="511"/>
    </location>
</feature>
<evidence type="ECO:0000313" key="4">
    <source>
        <dbReference type="EMBL" id="OKS86989.1"/>
    </source>
</evidence>
<dbReference type="Gene3D" id="3.10.310.50">
    <property type="match status" value="1"/>
</dbReference>
<keyword evidence="2" id="KW-0812">Transmembrane</keyword>
<feature type="domain" description="TPM" evidence="3">
    <location>
        <begin position="48"/>
        <end position="171"/>
    </location>
</feature>
<dbReference type="EMBL" id="MPPL01000001">
    <property type="protein sequence ID" value="OKS86989.1"/>
    <property type="molecule type" value="Genomic_DNA"/>
</dbReference>
<dbReference type="InterPro" id="IPR007621">
    <property type="entry name" value="TPM_dom"/>
</dbReference>
<protein>
    <recommendedName>
        <fullName evidence="3">TPM domain-containing protein</fullName>
    </recommendedName>
</protein>
<proteinExistence type="predicted"/>
<dbReference type="PANTHER" id="PTHR30373">
    <property type="entry name" value="UPF0603 PROTEIN YGCG"/>
    <property type="match status" value="1"/>
</dbReference>
<keyword evidence="2" id="KW-1133">Transmembrane helix</keyword>
<dbReference type="PANTHER" id="PTHR30373:SF2">
    <property type="entry name" value="UPF0603 PROTEIN YGCG"/>
    <property type="match status" value="1"/>
</dbReference>
<gene>
    <name evidence="4" type="ORF">RG47T_2447</name>
</gene>
<dbReference type="RefSeq" id="WP_074489660.1">
    <property type="nucleotide sequence ID" value="NZ_FPAM01000005.1"/>
</dbReference>
<keyword evidence="5" id="KW-1185">Reference proteome</keyword>
<feature type="transmembrane region" description="Helical" evidence="2">
    <location>
        <begin position="197"/>
        <end position="215"/>
    </location>
</feature>
<feature type="compositionally biased region" description="Gly residues" evidence="1">
    <location>
        <begin position="496"/>
        <end position="511"/>
    </location>
</feature>
<evidence type="ECO:0000256" key="1">
    <source>
        <dbReference type="SAM" id="MobiDB-lite"/>
    </source>
</evidence>
<accession>A0A1Q5ZZ15</accession>
<evidence type="ECO:0000313" key="5">
    <source>
        <dbReference type="Proteomes" id="UP000186720"/>
    </source>
</evidence>
<evidence type="ECO:0000256" key="2">
    <source>
        <dbReference type="SAM" id="Phobius"/>
    </source>
</evidence>
<dbReference type="Pfam" id="PF04536">
    <property type="entry name" value="TPM_phosphatase"/>
    <property type="match status" value="1"/>
</dbReference>
<sequence>MSTPKAFLPFSLFFYLLFFFSTGYAQQVYQSVDDVPNPKISGQQRYISDAANVLESAAVDSLNQIIGGLEKQTGVEAAVVIVNDFNTDIDDFTFAKDLFRKWGIGKKYANNGLLLFISTNRHHYRFITGYGLEGLLPDAALKEIGDHNLVPYFKEQQYGAGILLTLKTISAYLKQPANSKELKSLLKDTNNGLNLDWLLPAIVSLLIFVYYKFAADGLKKMNPKLPKSAGKSYNSYGFWGGIIVIGMCVVGLASIVIFVLYNLNDGFKHMIAVLLPLLPYWLYVFLSFAILARYLFVLSALRKAHQDDLNFNTQVEALHQSVRWYIVLSPLLLVRMKIEKGVIQKTSKRFANAPADALGNNMTRVDRDKNKTGSPYLSEGQKKEEKIGVYQYDIWVSNAGNDVKVIPNEGPNFQGYEPCPKCGFKTLGKPKEIEVVKPTRKREGKGKEVRECAFCDYESLIAETVIPVLIATVSSRSRDDDDNDSSSSGSSSESGSWGGGSTGGGGAGGTW</sequence>
<feature type="transmembrane region" description="Helical" evidence="2">
    <location>
        <begin position="280"/>
        <end position="301"/>
    </location>
</feature>
<comment type="caution">
    <text evidence="4">The sequence shown here is derived from an EMBL/GenBank/DDBJ whole genome shotgun (WGS) entry which is preliminary data.</text>
</comment>